<feature type="compositionally biased region" description="Basic and acidic residues" evidence="1">
    <location>
        <begin position="20"/>
        <end position="30"/>
    </location>
</feature>
<dbReference type="AlphaFoldDB" id="A0A1A8FUQ6"/>
<reference evidence="2" key="2">
    <citation type="submission" date="2016-06" db="EMBL/GenBank/DDBJ databases">
        <title>The genome of a short-lived fish provides insights into sex chromosome evolution and the genetic control of aging.</title>
        <authorList>
            <person name="Reichwald K."/>
            <person name="Felder M."/>
            <person name="Petzold A."/>
            <person name="Koch P."/>
            <person name="Groth M."/>
            <person name="Platzer M."/>
        </authorList>
    </citation>
    <scope>NUCLEOTIDE SEQUENCE</scope>
    <source>
        <tissue evidence="2">Brain</tissue>
    </source>
</reference>
<feature type="non-terminal residue" evidence="2">
    <location>
        <position position="90"/>
    </location>
</feature>
<feature type="region of interest" description="Disordered" evidence="1">
    <location>
        <begin position="58"/>
        <end position="90"/>
    </location>
</feature>
<organism evidence="2">
    <name type="scientific">Nothobranchius korthausae</name>
    <dbReference type="NCBI Taxonomy" id="1143690"/>
    <lineage>
        <taxon>Eukaryota</taxon>
        <taxon>Metazoa</taxon>
        <taxon>Chordata</taxon>
        <taxon>Craniata</taxon>
        <taxon>Vertebrata</taxon>
        <taxon>Euteleostomi</taxon>
        <taxon>Actinopterygii</taxon>
        <taxon>Neopterygii</taxon>
        <taxon>Teleostei</taxon>
        <taxon>Neoteleostei</taxon>
        <taxon>Acanthomorphata</taxon>
        <taxon>Ovalentaria</taxon>
        <taxon>Atherinomorphae</taxon>
        <taxon>Cyprinodontiformes</taxon>
        <taxon>Nothobranchiidae</taxon>
        <taxon>Nothobranchius</taxon>
    </lineage>
</organism>
<evidence type="ECO:0000256" key="1">
    <source>
        <dbReference type="SAM" id="MobiDB-lite"/>
    </source>
</evidence>
<protein>
    <submittedName>
        <fullName evidence="2">Uncharacterized protein</fullName>
    </submittedName>
</protein>
<feature type="compositionally biased region" description="Basic and acidic residues" evidence="1">
    <location>
        <begin position="1"/>
        <end position="12"/>
    </location>
</feature>
<evidence type="ECO:0000313" key="2">
    <source>
        <dbReference type="EMBL" id="SBQ62608.1"/>
    </source>
</evidence>
<feature type="region of interest" description="Disordered" evidence="1">
    <location>
        <begin position="1"/>
        <end position="43"/>
    </location>
</feature>
<accession>A0A1A8FUQ6</accession>
<proteinExistence type="predicted"/>
<feature type="compositionally biased region" description="Basic residues" evidence="1">
    <location>
        <begin position="32"/>
        <end position="43"/>
    </location>
</feature>
<sequence>QGRCPDDRRARESAQGCRSSGRETEPELCLKRGGHRSSRRHSGRAQVTWVKLINRRTGRKETNMTGMAEQRGIITTRSPSQVQAATFHTT</sequence>
<gene>
    <name evidence="2" type="primary">Nfu_g_1_019030</name>
</gene>
<feature type="compositionally biased region" description="Polar residues" evidence="1">
    <location>
        <begin position="73"/>
        <end position="90"/>
    </location>
</feature>
<name>A0A1A8FUQ6_9TELE</name>
<feature type="non-terminal residue" evidence="2">
    <location>
        <position position="1"/>
    </location>
</feature>
<dbReference type="EMBL" id="HAEB01016081">
    <property type="protein sequence ID" value="SBQ62608.1"/>
    <property type="molecule type" value="Transcribed_RNA"/>
</dbReference>
<reference evidence="2" key="1">
    <citation type="submission" date="2016-05" db="EMBL/GenBank/DDBJ databases">
        <authorList>
            <person name="Lavstsen T."/>
            <person name="Jespersen J.S."/>
        </authorList>
    </citation>
    <scope>NUCLEOTIDE SEQUENCE</scope>
    <source>
        <tissue evidence="2">Brain</tissue>
    </source>
</reference>